<dbReference type="RefSeq" id="WP_203414201.1">
    <property type="nucleotide sequence ID" value="NZ_CP060244.1"/>
</dbReference>
<dbReference type="KEGG" id="ebla:JGUZn3_05380"/>
<dbReference type="PANTHER" id="PTHR42734">
    <property type="entry name" value="METAL TRANSPORT SYSTEM ATP-BINDING PROTEIN TM_0124-RELATED"/>
    <property type="match status" value="1"/>
</dbReference>
<dbReference type="GO" id="GO:0016887">
    <property type="term" value="F:ATP hydrolysis activity"/>
    <property type="evidence" value="ECO:0007669"/>
    <property type="project" value="InterPro"/>
</dbReference>
<dbReference type="InterPro" id="IPR003439">
    <property type="entry name" value="ABC_transporter-like_ATP-bd"/>
</dbReference>
<evidence type="ECO:0000256" key="3">
    <source>
        <dbReference type="ARBA" id="ARBA00022741"/>
    </source>
</evidence>
<evidence type="ECO:0000256" key="5">
    <source>
        <dbReference type="ARBA" id="ARBA00022906"/>
    </source>
</evidence>
<evidence type="ECO:0000256" key="2">
    <source>
        <dbReference type="ARBA" id="ARBA00022448"/>
    </source>
</evidence>
<evidence type="ECO:0000256" key="4">
    <source>
        <dbReference type="ARBA" id="ARBA00022840"/>
    </source>
</evidence>
<dbReference type="GO" id="GO:0006829">
    <property type="term" value="P:zinc ion transport"/>
    <property type="evidence" value="ECO:0007669"/>
    <property type="project" value="UniProtKB-KW"/>
</dbReference>
<proteinExistence type="inferred from homology"/>
<dbReference type="InterPro" id="IPR050153">
    <property type="entry name" value="Metal_Ion_Import_ABC"/>
</dbReference>
<evidence type="ECO:0000313" key="9">
    <source>
        <dbReference type="Proteomes" id="UP000516349"/>
    </source>
</evidence>
<dbReference type="PANTHER" id="PTHR42734:SF17">
    <property type="entry name" value="METAL TRANSPORT SYSTEM ATP-BINDING PROTEIN TM_0124-RELATED"/>
    <property type="match status" value="1"/>
</dbReference>
<dbReference type="InterPro" id="IPR027417">
    <property type="entry name" value="P-loop_NTPase"/>
</dbReference>
<dbReference type="EMBL" id="CP060244">
    <property type="protein sequence ID" value="QNT77784.1"/>
    <property type="molecule type" value="Genomic_DNA"/>
</dbReference>
<dbReference type="PROSITE" id="PS50893">
    <property type="entry name" value="ABC_TRANSPORTER_2"/>
    <property type="match status" value="1"/>
</dbReference>
<keyword evidence="5" id="KW-0862">Zinc</keyword>
<keyword evidence="5" id="KW-0864">Zinc transport</keyword>
<dbReference type="Proteomes" id="UP000516349">
    <property type="component" value="Chromosome"/>
</dbReference>
<dbReference type="GO" id="GO:0005524">
    <property type="term" value="F:ATP binding"/>
    <property type="evidence" value="ECO:0007669"/>
    <property type="project" value="UniProtKB-KW"/>
</dbReference>
<keyword evidence="6" id="KW-0406">Ion transport</keyword>
<dbReference type="Gene3D" id="3.40.50.300">
    <property type="entry name" value="P-loop containing nucleotide triphosphate hydrolases"/>
    <property type="match status" value="1"/>
</dbReference>
<evidence type="ECO:0000313" key="8">
    <source>
        <dbReference type="EMBL" id="QNT77784.1"/>
    </source>
</evidence>
<dbReference type="PROSITE" id="PS00211">
    <property type="entry name" value="ABC_TRANSPORTER_1"/>
    <property type="match status" value="1"/>
</dbReference>
<feature type="domain" description="ABC transporter" evidence="7">
    <location>
        <begin position="8"/>
        <end position="239"/>
    </location>
</feature>
<keyword evidence="2" id="KW-0813">Transport</keyword>
<evidence type="ECO:0000256" key="6">
    <source>
        <dbReference type="ARBA" id="ARBA00023065"/>
    </source>
</evidence>
<evidence type="ECO:0000259" key="7">
    <source>
        <dbReference type="PROSITE" id="PS50893"/>
    </source>
</evidence>
<keyword evidence="3" id="KW-0547">Nucleotide-binding</keyword>
<dbReference type="Pfam" id="PF00005">
    <property type="entry name" value="ABC_tran"/>
    <property type="match status" value="1"/>
</dbReference>
<protein>
    <submittedName>
        <fullName evidence="8">Iron(3+)-hydroxamate import ATP-binding protein FhuC</fullName>
    </submittedName>
</protein>
<keyword evidence="9" id="KW-1185">Reference proteome</keyword>
<accession>A0A7H1NPS4</accession>
<dbReference type="InterPro" id="IPR003593">
    <property type="entry name" value="AAA+_ATPase"/>
</dbReference>
<evidence type="ECO:0000256" key="1">
    <source>
        <dbReference type="ARBA" id="ARBA00005417"/>
    </source>
</evidence>
<dbReference type="SUPFAM" id="SSF52540">
    <property type="entry name" value="P-loop containing nucleoside triphosphate hydrolases"/>
    <property type="match status" value="1"/>
</dbReference>
<comment type="similarity">
    <text evidence="1">Belongs to the ABC transporter superfamily.</text>
</comment>
<keyword evidence="4 8" id="KW-0067">ATP-binding</keyword>
<gene>
    <name evidence="8" type="primary">fhuC</name>
    <name evidence="8" type="ORF">JGUZn3_05380</name>
</gene>
<dbReference type="SMART" id="SM00382">
    <property type="entry name" value="AAA"/>
    <property type="match status" value="1"/>
</dbReference>
<organism evidence="8 9">
    <name type="scientific">Entomobacter blattae</name>
    <dbReference type="NCBI Taxonomy" id="2762277"/>
    <lineage>
        <taxon>Bacteria</taxon>
        <taxon>Pseudomonadati</taxon>
        <taxon>Pseudomonadota</taxon>
        <taxon>Alphaproteobacteria</taxon>
        <taxon>Acetobacterales</taxon>
        <taxon>Acetobacteraceae</taxon>
        <taxon>Entomobacter</taxon>
    </lineage>
</organism>
<name>A0A7H1NPS4_9PROT</name>
<sequence length="245" mass="26899">MNSVYPSIEGCHLTLRHGSRTIVEDTSFKISDGAFVGLIGHNGAGKTTLIKALLNLHPLYRGEIKIKGVPLSKKLQTSMAYLPQNLPFIPLSGYSLLSLACQKLGGLFFFSRHQEKEKIDAVLSFVNGHHFAKRPVSSLSGGERQRIFLALALLSQPKVLILDEPFSSLDPAQAENILALLQKINIERQTTILCSTHQIFSLASVVTDILCLKAQKAIIGKTETILHSSLLAEIYGLPERVLKTM</sequence>
<reference evidence="8 9" key="1">
    <citation type="submission" date="2020-08" db="EMBL/GenBank/DDBJ databases">
        <title>Complete genome sequence of Entomobacter blattae G55GP.</title>
        <authorList>
            <person name="Poehlein A."/>
            <person name="Guzman J."/>
            <person name="Daniel R."/>
            <person name="Vilcinskas A."/>
        </authorList>
    </citation>
    <scope>NUCLEOTIDE SEQUENCE [LARGE SCALE GENOMIC DNA]</scope>
    <source>
        <strain evidence="8 9">G55GP</strain>
    </source>
</reference>
<dbReference type="InterPro" id="IPR017871">
    <property type="entry name" value="ABC_transporter-like_CS"/>
</dbReference>
<dbReference type="AlphaFoldDB" id="A0A7H1NPS4"/>